<dbReference type="InterPro" id="IPR002048">
    <property type="entry name" value="EF_hand_dom"/>
</dbReference>
<dbReference type="FunFam" id="1.10.238.10:FF:000001">
    <property type="entry name" value="Calmodulin 1"/>
    <property type="match status" value="1"/>
</dbReference>
<feature type="domain" description="EF-hand" evidence="4">
    <location>
        <begin position="119"/>
        <end position="154"/>
    </location>
</feature>
<evidence type="ECO:0000256" key="3">
    <source>
        <dbReference type="ARBA" id="ARBA00022837"/>
    </source>
</evidence>
<feature type="domain" description="EF-hand" evidence="4">
    <location>
        <begin position="83"/>
        <end position="118"/>
    </location>
</feature>
<dbReference type="CDD" id="cd00051">
    <property type="entry name" value="EFh"/>
    <property type="match status" value="2"/>
</dbReference>
<dbReference type="EMBL" id="JANQDX010000003">
    <property type="protein sequence ID" value="KAL0926325.1"/>
    <property type="molecule type" value="Genomic_DNA"/>
</dbReference>
<dbReference type="SUPFAM" id="SSF47473">
    <property type="entry name" value="EF-hand"/>
    <property type="match status" value="1"/>
</dbReference>
<dbReference type="PANTHER" id="PTHR10891">
    <property type="entry name" value="EF-HAND CALCIUM-BINDING DOMAIN CONTAINING PROTEIN"/>
    <property type="match status" value="1"/>
</dbReference>
<reference evidence="5 6" key="1">
    <citation type="journal article" date="2024" name="Plant Biotechnol. J.">
        <title>Dendrobium thyrsiflorum genome and its molecular insights into genes involved in important horticultural traits.</title>
        <authorList>
            <person name="Chen B."/>
            <person name="Wang J.Y."/>
            <person name="Zheng P.J."/>
            <person name="Li K.L."/>
            <person name="Liang Y.M."/>
            <person name="Chen X.F."/>
            <person name="Zhang C."/>
            <person name="Zhao X."/>
            <person name="He X."/>
            <person name="Zhang G.Q."/>
            <person name="Liu Z.J."/>
            <person name="Xu Q."/>
        </authorList>
    </citation>
    <scope>NUCLEOTIDE SEQUENCE [LARGE SCALE GENOMIC DNA]</scope>
    <source>
        <strain evidence="5">GZMU011</strain>
    </source>
</reference>
<dbReference type="SMART" id="SM00054">
    <property type="entry name" value="EFh"/>
    <property type="match status" value="4"/>
</dbReference>
<dbReference type="Pfam" id="PF13499">
    <property type="entry name" value="EF-hand_7"/>
    <property type="match status" value="2"/>
</dbReference>
<evidence type="ECO:0000256" key="1">
    <source>
        <dbReference type="ARBA" id="ARBA00022723"/>
    </source>
</evidence>
<dbReference type="PROSITE" id="PS00018">
    <property type="entry name" value="EF_HAND_1"/>
    <property type="match status" value="2"/>
</dbReference>
<dbReference type="InterPro" id="IPR039647">
    <property type="entry name" value="EF_hand_pair_protein_CML-like"/>
</dbReference>
<keyword evidence="3" id="KW-0106">Calcium</keyword>
<dbReference type="GO" id="GO:0046872">
    <property type="term" value="F:metal ion binding"/>
    <property type="evidence" value="ECO:0007669"/>
    <property type="project" value="UniProtKB-KW"/>
</dbReference>
<dbReference type="AlphaFoldDB" id="A0ABD0VML3"/>
<sequence length="299" mass="33235">MTGKDMTSISFASGRQEMERLFSKFDINCDGKISLSELQLLMRAIGEEVSCEDIETLLQFADSDGDALLDIDDFMRLVGMENSTDDDLMEAFKLYGMDGQDCITARSLKRMLSRLGASSAIEDCETMICQFDLNGDGVLCFEEFKAMMLSSWYQSCKFYSASMAEQESVSPSPLPISSLSASMAEFSAPPPLKFLMSNLKLIVSNLLTNDNYPIWRLQVFKLFSANGFEGYLTGQNPPPPSSSEGLTSVDDRLWHLIDKNLVSALLSTISPSVLPYILNLSTAHDILIALERRLQPTNR</sequence>
<proteinExistence type="predicted"/>
<comment type="caution">
    <text evidence="5">The sequence shown here is derived from an EMBL/GenBank/DDBJ whole genome shotgun (WGS) entry which is preliminary data.</text>
</comment>
<name>A0ABD0VML3_DENTH</name>
<gene>
    <name evidence="5" type="ORF">M5K25_002543</name>
</gene>
<evidence type="ECO:0000256" key="2">
    <source>
        <dbReference type="ARBA" id="ARBA00022737"/>
    </source>
</evidence>
<protein>
    <recommendedName>
        <fullName evidence="4">EF-hand domain-containing protein</fullName>
    </recommendedName>
</protein>
<dbReference type="InterPro" id="IPR018247">
    <property type="entry name" value="EF_Hand_1_Ca_BS"/>
</dbReference>
<evidence type="ECO:0000313" key="6">
    <source>
        <dbReference type="Proteomes" id="UP001552299"/>
    </source>
</evidence>
<accession>A0ABD0VML3</accession>
<evidence type="ECO:0000259" key="4">
    <source>
        <dbReference type="PROSITE" id="PS50222"/>
    </source>
</evidence>
<dbReference type="Gene3D" id="1.10.238.10">
    <property type="entry name" value="EF-hand"/>
    <property type="match status" value="2"/>
</dbReference>
<feature type="domain" description="EF-hand" evidence="4">
    <location>
        <begin position="13"/>
        <end position="48"/>
    </location>
</feature>
<keyword evidence="2" id="KW-0677">Repeat</keyword>
<dbReference type="InterPro" id="IPR011992">
    <property type="entry name" value="EF-hand-dom_pair"/>
</dbReference>
<evidence type="ECO:0000313" key="5">
    <source>
        <dbReference type="EMBL" id="KAL0926325.1"/>
    </source>
</evidence>
<organism evidence="5 6">
    <name type="scientific">Dendrobium thyrsiflorum</name>
    <name type="common">Pinecone-like raceme dendrobium</name>
    <name type="synonym">Orchid</name>
    <dbReference type="NCBI Taxonomy" id="117978"/>
    <lineage>
        <taxon>Eukaryota</taxon>
        <taxon>Viridiplantae</taxon>
        <taxon>Streptophyta</taxon>
        <taxon>Embryophyta</taxon>
        <taxon>Tracheophyta</taxon>
        <taxon>Spermatophyta</taxon>
        <taxon>Magnoliopsida</taxon>
        <taxon>Liliopsida</taxon>
        <taxon>Asparagales</taxon>
        <taxon>Orchidaceae</taxon>
        <taxon>Epidendroideae</taxon>
        <taxon>Malaxideae</taxon>
        <taxon>Dendrobiinae</taxon>
        <taxon>Dendrobium</taxon>
    </lineage>
</organism>
<keyword evidence="6" id="KW-1185">Reference proteome</keyword>
<keyword evidence="1" id="KW-0479">Metal-binding</keyword>
<dbReference type="PROSITE" id="PS50222">
    <property type="entry name" value="EF_HAND_2"/>
    <property type="match status" value="3"/>
</dbReference>
<dbReference type="Proteomes" id="UP001552299">
    <property type="component" value="Unassembled WGS sequence"/>
</dbReference>